<dbReference type="InterPro" id="IPR036873">
    <property type="entry name" value="Rhodanese-like_dom_sf"/>
</dbReference>
<evidence type="ECO:0000259" key="2">
    <source>
        <dbReference type="PROSITE" id="PS50206"/>
    </source>
</evidence>
<reference evidence="4" key="1">
    <citation type="journal article" date="2020" name="MBio">
        <title>Horizontal gene transfer to a defensive symbiont with a reduced genome amongst a multipartite beetle microbiome.</title>
        <authorList>
            <person name="Waterworth S.C."/>
            <person name="Florez L.V."/>
            <person name="Rees E.R."/>
            <person name="Hertweck C."/>
            <person name="Kaltenpoth M."/>
            <person name="Kwan J.C."/>
        </authorList>
    </citation>
    <scope>NUCLEOTIDE SEQUENCE [LARGE SCALE GENOMIC DNA]</scope>
</reference>
<organism evidence="3 4">
    <name type="scientific">Herbaspirillum frisingense</name>
    <dbReference type="NCBI Taxonomy" id="92645"/>
    <lineage>
        <taxon>Bacteria</taxon>
        <taxon>Pseudomonadati</taxon>
        <taxon>Pseudomonadota</taxon>
        <taxon>Betaproteobacteria</taxon>
        <taxon>Burkholderiales</taxon>
        <taxon>Oxalobacteraceae</taxon>
        <taxon>Herbaspirillum</taxon>
    </lineage>
</organism>
<gene>
    <name evidence="3" type="primary">glpE_3</name>
    <name evidence="3" type="ORF">GAK35_02588</name>
</gene>
<dbReference type="PANTHER" id="PTHR43855">
    <property type="entry name" value="THIOSULFATE SULFURTRANSFERASE"/>
    <property type="match status" value="1"/>
</dbReference>
<feature type="domain" description="Rhodanese" evidence="2">
    <location>
        <begin position="280"/>
        <end position="347"/>
    </location>
</feature>
<dbReference type="GO" id="GO:0016740">
    <property type="term" value="F:transferase activity"/>
    <property type="evidence" value="ECO:0007669"/>
    <property type="project" value="UniProtKB-KW"/>
</dbReference>
<evidence type="ECO:0000313" key="4">
    <source>
        <dbReference type="Proteomes" id="UP000462435"/>
    </source>
</evidence>
<dbReference type="SUPFAM" id="SSF52821">
    <property type="entry name" value="Rhodanese/Cell cycle control phosphatase"/>
    <property type="match status" value="4"/>
</dbReference>
<keyword evidence="3" id="KW-0808">Transferase</keyword>
<evidence type="ECO:0000256" key="1">
    <source>
        <dbReference type="ARBA" id="ARBA00022737"/>
    </source>
</evidence>
<comment type="caution">
    <text evidence="3">The sequence shown here is derived from an EMBL/GenBank/DDBJ whole genome shotgun (WGS) entry which is preliminary data.</text>
</comment>
<evidence type="ECO:0000313" key="3">
    <source>
        <dbReference type="EMBL" id="KAF1042672.1"/>
    </source>
</evidence>
<dbReference type="AlphaFoldDB" id="A0A7V8JU12"/>
<proteinExistence type="predicted"/>
<feature type="domain" description="Rhodanese" evidence="2">
    <location>
        <begin position="20"/>
        <end position="110"/>
    </location>
</feature>
<dbReference type="PROSITE" id="PS50206">
    <property type="entry name" value="RHODANESE_3"/>
    <property type="match status" value="4"/>
</dbReference>
<feature type="domain" description="Rhodanese" evidence="2">
    <location>
        <begin position="143"/>
        <end position="234"/>
    </location>
</feature>
<name>A0A7V8JU12_9BURK</name>
<dbReference type="Pfam" id="PF00581">
    <property type="entry name" value="Rhodanese"/>
    <property type="match status" value="3"/>
</dbReference>
<feature type="domain" description="Rhodanese" evidence="2">
    <location>
        <begin position="391"/>
        <end position="478"/>
    </location>
</feature>
<dbReference type="SMART" id="SM00450">
    <property type="entry name" value="RHOD"/>
    <property type="match status" value="4"/>
</dbReference>
<dbReference type="InterPro" id="IPR051126">
    <property type="entry name" value="Thiosulfate_sulfurtransferase"/>
</dbReference>
<dbReference type="InterPro" id="IPR001763">
    <property type="entry name" value="Rhodanese-like_dom"/>
</dbReference>
<sequence>MPQTPDAGLTGAQLKQALREGGELAILDLRENGAYAKRHLLYAVSAPLWRLELIIAALVPRRSTRIVLIDGDGRLLSAGRDKLARLGYTEITFLEGGTDRWEADGHEVFSGTNVPGKAFGEVLEHQLHTPWIDAGELQQRIARGDDLVVVDSRTSEEFDDFSIPGAYSLPGAELVYRIGEVAPSPNTLVVVNCAGRTRSIVGAQTLINAKIPNQVVSLKNGTMDWLKSGATLNQGVAQSAPSPAGERLQAAQDRAAEVAHRAGVRALSDAELATFTAERDNRTLYLFDVRSREEYLAGHLRDWRWAPGGQLVQASDEYAATRGARIVLADWDGVRARTTAAWLAQIGGFDVFTWAPGQTGELETGPERRTVLQPNPAPRWLAADRVAQALATGAAEIFDIDNSLAYRKAHMQGARFSHPEQLAQWVDKSNKELVVLTSSDGVLAGAVAAELTRLSAGKVAALLGGTTAWKAAGLPLTQGREGVLSGDDDVWYGPYVFDSEQERNRRFDEYLDWELGLVEQLQRDGTFAGNLTGSIAAA</sequence>
<dbReference type="Gene3D" id="3.40.250.10">
    <property type="entry name" value="Rhodanese-like domain"/>
    <property type="match status" value="4"/>
</dbReference>
<protein>
    <submittedName>
        <fullName evidence="3">Thiosulfate sulfurtransferase GlpE</fullName>
    </submittedName>
</protein>
<dbReference type="EMBL" id="WNDX01000077">
    <property type="protein sequence ID" value="KAF1042672.1"/>
    <property type="molecule type" value="Genomic_DNA"/>
</dbReference>
<dbReference type="PANTHER" id="PTHR43855:SF1">
    <property type="entry name" value="THIOSULFATE SULFURTRANSFERASE"/>
    <property type="match status" value="1"/>
</dbReference>
<dbReference type="Proteomes" id="UP000462435">
    <property type="component" value="Unassembled WGS sequence"/>
</dbReference>
<accession>A0A7V8JU12</accession>
<keyword evidence="1" id="KW-0677">Repeat</keyword>